<proteinExistence type="predicted"/>
<dbReference type="RefSeq" id="WP_187057621.1">
    <property type="nucleotide sequence ID" value="NZ_CP060412.1"/>
</dbReference>
<dbReference type="EMBL" id="CP060412">
    <property type="protein sequence ID" value="QNK02164.1"/>
    <property type="molecule type" value="Genomic_DNA"/>
</dbReference>
<sequence length="230" mass="25209">MVQVPQRTTAHGPTFIRLLARLTDVDVPASRQSLPDRLSQWLEWTHALALSTALDGRPGGDALDGPTFGNEDEEECARLRASLAQAVATDPVLVVASADGGAGEAAADYAVFRQRYLTLQRRMQSATGHLRGRLRDRLARQSVEMARLAEVDSVMELSLSPREQMLLAAVPALLGEHFERLRQRASVDGAEGESSVWLDGFRKDMQSVLLAELDVRFQPVEGLLAALRAR</sequence>
<reference evidence="1 2" key="1">
    <citation type="submission" date="2020-08" db="EMBL/GenBank/DDBJ databases">
        <title>Dyella sp. G9 isolated from forest soil.</title>
        <authorList>
            <person name="Fu J."/>
            <person name="Qiu L."/>
        </authorList>
    </citation>
    <scope>NUCLEOTIDE SEQUENCE [LARGE SCALE GENOMIC DNA]</scope>
    <source>
        <strain evidence="1 2">G9</strain>
    </source>
</reference>
<dbReference type="InterPro" id="IPR021783">
    <property type="entry name" value="DUF3348"/>
</dbReference>
<accession>A0A7G8Q5V6</accession>
<dbReference type="Pfam" id="PF11828">
    <property type="entry name" value="DUF3348"/>
    <property type="match status" value="1"/>
</dbReference>
<name>A0A7G8Q5V6_9GAMM</name>
<evidence type="ECO:0000313" key="2">
    <source>
        <dbReference type="Proteomes" id="UP000515873"/>
    </source>
</evidence>
<gene>
    <name evidence="1" type="ORF">H8F01_03080</name>
</gene>
<evidence type="ECO:0000313" key="1">
    <source>
        <dbReference type="EMBL" id="QNK02164.1"/>
    </source>
</evidence>
<organism evidence="1 2">
    <name type="scientific">Dyella telluris</name>
    <dbReference type="NCBI Taxonomy" id="2763498"/>
    <lineage>
        <taxon>Bacteria</taxon>
        <taxon>Pseudomonadati</taxon>
        <taxon>Pseudomonadota</taxon>
        <taxon>Gammaproteobacteria</taxon>
        <taxon>Lysobacterales</taxon>
        <taxon>Rhodanobacteraceae</taxon>
        <taxon>Dyella</taxon>
    </lineage>
</organism>
<keyword evidence="2" id="KW-1185">Reference proteome</keyword>
<dbReference type="Proteomes" id="UP000515873">
    <property type="component" value="Chromosome"/>
</dbReference>
<dbReference type="AlphaFoldDB" id="A0A7G8Q5V6"/>
<dbReference type="KEGG" id="dtl:H8F01_03080"/>
<protein>
    <submittedName>
        <fullName evidence="1">DUF3348 domain-containing protein</fullName>
    </submittedName>
</protein>